<evidence type="ECO:0000313" key="2">
    <source>
        <dbReference type="Proteomes" id="UP001162889"/>
    </source>
</evidence>
<reference evidence="1" key="1">
    <citation type="submission" date="2022-03" db="EMBL/GenBank/DDBJ databases">
        <title>Genome Encyclopedia of Bacteria and Archaea VI: Functional Genomics of Type Strains.</title>
        <authorList>
            <person name="Whitman W."/>
        </authorList>
    </citation>
    <scope>NUCLEOTIDE SEQUENCE</scope>
    <source>
        <strain evidence="1">HSC-15S17</strain>
    </source>
</reference>
<gene>
    <name evidence="1" type="ORF">L1274_003821</name>
</gene>
<dbReference type="SUPFAM" id="SSF53474">
    <property type="entry name" value="alpha/beta-Hydrolases"/>
    <property type="match status" value="1"/>
</dbReference>
<protein>
    <submittedName>
        <fullName evidence="1">Pimeloyl-ACP methyl ester carboxylesterase</fullName>
    </submittedName>
</protein>
<dbReference type="InterPro" id="IPR029058">
    <property type="entry name" value="AB_hydrolase_fold"/>
</dbReference>
<proteinExistence type="predicted"/>
<dbReference type="Pfam" id="PF02450">
    <property type="entry name" value="LCAT"/>
    <property type="match status" value="1"/>
</dbReference>
<dbReference type="Gene3D" id="3.40.50.1820">
    <property type="entry name" value="alpha/beta hydrolase"/>
    <property type="match status" value="1"/>
</dbReference>
<dbReference type="Proteomes" id="UP001162889">
    <property type="component" value="Unassembled WGS sequence"/>
</dbReference>
<accession>A0ABT1GQY7</accession>
<evidence type="ECO:0000313" key="1">
    <source>
        <dbReference type="EMBL" id="MCP2010089.1"/>
    </source>
</evidence>
<dbReference type="EMBL" id="JALJZU010000007">
    <property type="protein sequence ID" value="MCP2010089.1"/>
    <property type="molecule type" value="Genomic_DNA"/>
</dbReference>
<name>A0ABT1GQY7_9BURK</name>
<dbReference type="InterPro" id="IPR003386">
    <property type="entry name" value="LACT/PDAT_acylTrfase"/>
</dbReference>
<sequence>MTEIDIYEPKRNLTGNSNETAAQRHEIPFFFMNLDSECDTPLLADDPLGTPNFKTKEMKAMERGWGEVLFSSYGLILQQCEAMLNCNRPWLLGEVLNTDPAKWGASPKTPMQPITDDEFKKITAKCWYPVHAMGYNWLMSNRDSARLISARIKALMEKYREKYQCEKVILMTHSMGGLLARALIHPEMGNLQSEVLGVVHGVMPAAGAAAAYKRMRAGTDEGALGLSISSRILGNYGSEVTAVLANSQGGLELLPSREYGNGWLEIYRNNELLQSLPKNNDPYGEIYSLRRGWYRLIREEWVNPARRRGVNFDRTCELVNLAGSFHDGIATTYHPVSYAHYSAEVTRPSWEKVSWTLDKKYRGVQWENLSILADKEQGIFELFESETDSVNTDGTTPRKALTRDVSFTVRVGANLGPGDQTVPLRSAEHQFSSGKFSGVFRQAGYEHQDSYKSWPAIYSTIYSLLRIASTMKWSS</sequence>
<keyword evidence="2" id="KW-1185">Reference proteome</keyword>
<comment type="caution">
    <text evidence="1">The sequence shown here is derived from an EMBL/GenBank/DDBJ whole genome shotgun (WGS) entry which is preliminary data.</text>
</comment>
<dbReference type="RefSeq" id="WP_332844095.1">
    <property type="nucleotide sequence ID" value="NZ_JAHTGR010000010.1"/>
</dbReference>
<organism evidence="1 2">
    <name type="scientific">Duganella violaceipulchra</name>
    <dbReference type="NCBI Taxonomy" id="2849652"/>
    <lineage>
        <taxon>Bacteria</taxon>
        <taxon>Pseudomonadati</taxon>
        <taxon>Pseudomonadota</taxon>
        <taxon>Betaproteobacteria</taxon>
        <taxon>Burkholderiales</taxon>
        <taxon>Oxalobacteraceae</taxon>
        <taxon>Telluria group</taxon>
        <taxon>Duganella</taxon>
    </lineage>
</organism>